<geneLocation type="plasmid" evidence="1 2">
    <name>pSS37A-Re-2</name>
</geneLocation>
<reference evidence="1 2" key="1">
    <citation type="journal article" date="2023" name="Int. J. Syst. Evol. Microbiol.">
        <title>Methylocystis iwaonis sp. nov., a type II methane-oxidizing bacterium from surface soil of a rice paddy field in Japan, and emended description of the genus Methylocystis (ex Whittenbury et al. 1970) Bowman et al. 1993.</title>
        <authorList>
            <person name="Kaise H."/>
            <person name="Sawadogo J.B."/>
            <person name="Alam M.S."/>
            <person name="Ueno C."/>
            <person name="Dianou D."/>
            <person name="Shinjo R."/>
            <person name="Asakawa S."/>
        </authorList>
    </citation>
    <scope>NUCLEOTIDE SEQUENCE [LARGE SCALE GENOMIC DNA]</scope>
    <source>
        <strain evidence="1 2">SS37A-Re</strain>
    </source>
</reference>
<dbReference type="EMBL" id="AP027144">
    <property type="protein sequence ID" value="BDV36504.1"/>
    <property type="molecule type" value="Genomic_DNA"/>
</dbReference>
<accession>A0ABN6VL59</accession>
<protein>
    <submittedName>
        <fullName evidence="1">Uncharacterized protein</fullName>
    </submittedName>
</protein>
<organism evidence="1 2">
    <name type="scientific">Methylocystis iwaonis</name>
    <dbReference type="NCBI Taxonomy" id="2885079"/>
    <lineage>
        <taxon>Bacteria</taxon>
        <taxon>Pseudomonadati</taxon>
        <taxon>Pseudomonadota</taxon>
        <taxon>Alphaproteobacteria</taxon>
        <taxon>Hyphomicrobiales</taxon>
        <taxon>Methylocystaceae</taxon>
        <taxon>Methylocystis</taxon>
    </lineage>
</organism>
<name>A0ABN6VL59_9HYPH</name>
<sequence length="49" mass="5188">MGIFGTIVQTLVGSMLDIRQSLPLRYGIGAELVGDHAPGVTALLMEKAF</sequence>
<evidence type="ECO:0000313" key="1">
    <source>
        <dbReference type="EMBL" id="BDV36504.1"/>
    </source>
</evidence>
<proteinExistence type="predicted"/>
<dbReference type="Proteomes" id="UP001317629">
    <property type="component" value="Plasmid pSS37A-Re-2"/>
</dbReference>
<keyword evidence="2" id="KW-1185">Reference proteome</keyword>
<keyword evidence="1" id="KW-0614">Plasmid</keyword>
<gene>
    <name evidence="1" type="ORF">SS37A_40340</name>
</gene>
<evidence type="ECO:0000313" key="2">
    <source>
        <dbReference type="Proteomes" id="UP001317629"/>
    </source>
</evidence>